<evidence type="ECO:0000313" key="1">
    <source>
        <dbReference type="EMBL" id="CAJ2672297.1"/>
    </source>
</evidence>
<dbReference type="EMBL" id="CASHSV030000615">
    <property type="protein sequence ID" value="CAJ2672297.1"/>
    <property type="molecule type" value="Genomic_DNA"/>
</dbReference>
<organism evidence="1 2">
    <name type="scientific">Trifolium pratense</name>
    <name type="common">Red clover</name>
    <dbReference type="NCBI Taxonomy" id="57577"/>
    <lineage>
        <taxon>Eukaryota</taxon>
        <taxon>Viridiplantae</taxon>
        <taxon>Streptophyta</taxon>
        <taxon>Embryophyta</taxon>
        <taxon>Tracheophyta</taxon>
        <taxon>Spermatophyta</taxon>
        <taxon>Magnoliopsida</taxon>
        <taxon>eudicotyledons</taxon>
        <taxon>Gunneridae</taxon>
        <taxon>Pentapetalae</taxon>
        <taxon>rosids</taxon>
        <taxon>fabids</taxon>
        <taxon>Fabales</taxon>
        <taxon>Fabaceae</taxon>
        <taxon>Papilionoideae</taxon>
        <taxon>50 kb inversion clade</taxon>
        <taxon>NPAAA clade</taxon>
        <taxon>Hologalegina</taxon>
        <taxon>IRL clade</taxon>
        <taxon>Trifolieae</taxon>
        <taxon>Trifolium</taxon>
    </lineage>
</organism>
<evidence type="ECO:0000313" key="2">
    <source>
        <dbReference type="Proteomes" id="UP001177021"/>
    </source>
</evidence>
<dbReference type="Proteomes" id="UP001177021">
    <property type="component" value="Unassembled WGS sequence"/>
</dbReference>
<protein>
    <submittedName>
        <fullName evidence="1">Uncharacterized protein</fullName>
    </submittedName>
</protein>
<name>A0ACB0LV35_TRIPR</name>
<gene>
    <name evidence="1" type="ORF">MILVUS5_LOCUS35948</name>
</gene>
<reference evidence="1" key="1">
    <citation type="submission" date="2023-10" db="EMBL/GenBank/DDBJ databases">
        <authorList>
            <person name="Rodriguez Cubillos JULIANA M."/>
            <person name="De Vega J."/>
        </authorList>
    </citation>
    <scope>NUCLEOTIDE SEQUENCE</scope>
</reference>
<accession>A0ACB0LV35</accession>
<proteinExistence type="predicted"/>
<comment type="caution">
    <text evidence="1">The sequence shown here is derived from an EMBL/GenBank/DDBJ whole genome shotgun (WGS) entry which is preliminary data.</text>
</comment>
<sequence>MIKPLLFAPLETKARFTIAPFMDFKTHCMIIKAFTNLKNVIFKGCTLKSIAENVGYITAQSRPSLLSETGFSITKSSVMGKGQLYIGRPWDAFSRVIFSYTNMENIVLPQGWDGTMGKDYHLLTAYYGEYRYSGPGSNFAARAPWVHRLTDQEVQPFIGIHVIEGDTWLISPTL</sequence>
<keyword evidence="2" id="KW-1185">Reference proteome</keyword>